<evidence type="ECO:0000256" key="1">
    <source>
        <dbReference type="ARBA" id="ARBA00004533"/>
    </source>
</evidence>
<gene>
    <name evidence="8" type="ORF">GZ085_14020</name>
</gene>
<dbReference type="AlphaFoldDB" id="A0A7C9P9J6"/>
<dbReference type="GO" id="GO:0005886">
    <property type="term" value="C:plasma membrane"/>
    <property type="evidence" value="ECO:0007669"/>
    <property type="project" value="UniProtKB-SubCell"/>
</dbReference>
<dbReference type="GO" id="GO:0016746">
    <property type="term" value="F:acyltransferase activity"/>
    <property type="evidence" value="ECO:0007669"/>
    <property type="project" value="UniProtKB-KW"/>
</dbReference>
<keyword evidence="7" id="KW-0812">Transmembrane</keyword>
<dbReference type="NCBIfam" id="NF006487">
    <property type="entry name" value="PRK08905.1"/>
    <property type="match status" value="1"/>
</dbReference>
<sequence>MIFLLKLLARLPLPVLHGLGIALGWIIYWSPGRHSARMRNNVLDSGLCNPEHDCKRLLRTAIGEAGKGIIELLPVWLRSYEDVLKLVKGTSGWAHIDAARAAGKGIIVIAPHIGCFEMINLYYASQHPFTALYKPPRKAVLADLMLAGRQRGQAKLVPTDLSGVRAQLAALKRHEAIGILPDQVASSGDGVWAPFLGRPAYTPTLTASLQRKTGAAAFFVVAERLSWGRGYHLHVFPLSEDFPADKTQAAIRINQGVEDVVRRFPAQYLWSYNRHKRPGSAPPPESPVET</sequence>
<protein>
    <submittedName>
        <fullName evidence="8">Lysophospholipid acyltransferase family protein</fullName>
    </submittedName>
</protein>
<evidence type="ECO:0000256" key="7">
    <source>
        <dbReference type="SAM" id="Phobius"/>
    </source>
</evidence>
<dbReference type="PANTHER" id="PTHR30606:SF10">
    <property type="entry name" value="PHOSPHATIDYLINOSITOL MANNOSIDE ACYLTRANSFERASE"/>
    <property type="match status" value="1"/>
</dbReference>
<evidence type="ECO:0000313" key="9">
    <source>
        <dbReference type="Proteomes" id="UP000483432"/>
    </source>
</evidence>
<keyword evidence="7" id="KW-1133">Transmembrane helix</keyword>
<comment type="caution">
    <text evidence="8">The sequence shown here is derived from an EMBL/GenBank/DDBJ whole genome shotgun (WGS) entry which is preliminary data.</text>
</comment>
<name>A0A7C9P9J6_9PROT</name>
<organism evidence="8 9">
    <name type="scientific">Sulfuriferula multivorans</name>
    <dbReference type="NCBI Taxonomy" id="1559896"/>
    <lineage>
        <taxon>Bacteria</taxon>
        <taxon>Pseudomonadati</taxon>
        <taxon>Pseudomonadota</taxon>
        <taxon>Betaproteobacteria</taxon>
        <taxon>Nitrosomonadales</taxon>
        <taxon>Sulfuricellaceae</taxon>
        <taxon>Sulfuriferula</taxon>
    </lineage>
</organism>
<dbReference type="PANTHER" id="PTHR30606">
    <property type="entry name" value="LIPID A BIOSYNTHESIS LAUROYL ACYLTRANSFERASE"/>
    <property type="match status" value="1"/>
</dbReference>
<evidence type="ECO:0000256" key="3">
    <source>
        <dbReference type="ARBA" id="ARBA00022519"/>
    </source>
</evidence>
<evidence type="ECO:0000256" key="5">
    <source>
        <dbReference type="ARBA" id="ARBA00023136"/>
    </source>
</evidence>
<keyword evidence="2" id="KW-1003">Cell membrane</keyword>
<evidence type="ECO:0000313" key="8">
    <source>
        <dbReference type="EMBL" id="NDP49474.1"/>
    </source>
</evidence>
<evidence type="ECO:0000256" key="2">
    <source>
        <dbReference type="ARBA" id="ARBA00022475"/>
    </source>
</evidence>
<reference evidence="8 9" key="1">
    <citation type="submission" date="2019-09" db="EMBL/GenBank/DDBJ databases">
        <title>H2 Metabolism Revealed by Metagenomic Analysis in Subglacial Sediment of East Antarctica.</title>
        <authorList>
            <person name="Yang Z."/>
            <person name="Zhang Y."/>
            <person name="Lv Y."/>
            <person name="Yan W."/>
            <person name="Xiao X."/>
            <person name="Sun B."/>
            <person name="Ma H."/>
        </authorList>
    </citation>
    <scope>NUCLEOTIDE SEQUENCE [LARGE SCALE GENOMIC DNA]</scope>
    <source>
        <strain evidence="8">Bin2_2</strain>
    </source>
</reference>
<dbReference type="Proteomes" id="UP000483432">
    <property type="component" value="Unassembled WGS sequence"/>
</dbReference>
<dbReference type="Pfam" id="PF03279">
    <property type="entry name" value="Lip_A_acyltrans"/>
    <property type="match status" value="1"/>
</dbReference>
<dbReference type="InterPro" id="IPR004960">
    <property type="entry name" value="LipA_acyltrans"/>
</dbReference>
<dbReference type="EMBL" id="JAAFGW010000282">
    <property type="protein sequence ID" value="NDP49474.1"/>
    <property type="molecule type" value="Genomic_DNA"/>
</dbReference>
<proteinExistence type="predicted"/>
<evidence type="ECO:0000256" key="4">
    <source>
        <dbReference type="ARBA" id="ARBA00022679"/>
    </source>
</evidence>
<keyword evidence="4 8" id="KW-0808">Transferase</keyword>
<dbReference type="CDD" id="cd07984">
    <property type="entry name" value="LPLAT_LABLAT-like"/>
    <property type="match status" value="1"/>
</dbReference>
<keyword evidence="3" id="KW-0997">Cell inner membrane</keyword>
<dbReference type="PIRSF" id="PIRSF026649">
    <property type="entry name" value="MsbB"/>
    <property type="match status" value="1"/>
</dbReference>
<comment type="subcellular location">
    <subcellularLocation>
        <location evidence="1">Cell inner membrane</location>
    </subcellularLocation>
</comment>
<keyword evidence="6 8" id="KW-0012">Acyltransferase</keyword>
<accession>A0A7C9P9J6</accession>
<keyword evidence="5 7" id="KW-0472">Membrane</keyword>
<feature type="transmembrane region" description="Helical" evidence="7">
    <location>
        <begin position="12"/>
        <end position="29"/>
    </location>
</feature>
<dbReference type="GO" id="GO:0009247">
    <property type="term" value="P:glycolipid biosynthetic process"/>
    <property type="evidence" value="ECO:0007669"/>
    <property type="project" value="UniProtKB-ARBA"/>
</dbReference>
<evidence type="ECO:0000256" key="6">
    <source>
        <dbReference type="ARBA" id="ARBA00023315"/>
    </source>
</evidence>